<dbReference type="EMBL" id="KM514925">
    <property type="protein sequence ID" value="AIZ66885.1"/>
    <property type="molecule type" value="Genomic_DNA"/>
</dbReference>
<evidence type="ECO:0000256" key="6">
    <source>
        <dbReference type="ARBA" id="ARBA00031317"/>
    </source>
</evidence>
<dbReference type="EC" id="1.7.3.3" evidence="3"/>
<keyword evidence="5" id="KW-0560">Oxidoreductase</keyword>
<evidence type="ECO:0000256" key="4">
    <source>
        <dbReference type="ARBA" id="ARBA00022631"/>
    </source>
</evidence>
<accession>A0A0U1XV55</accession>
<protein>
    <recommendedName>
        <fullName evidence="3">factor independent urate hydroxylase</fullName>
        <ecNumber evidence="3">1.7.3.3</ecNumber>
    </recommendedName>
    <alternativeName>
        <fullName evidence="6">Urate oxidase</fullName>
    </alternativeName>
</protein>
<dbReference type="GO" id="GO:0004846">
    <property type="term" value="F:urate oxidase activity"/>
    <property type="evidence" value="ECO:0007669"/>
    <property type="project" value="UniProtKB-EC"/>
</dbReference>
<dbReference type="InterPro" id="IPR002042">
    <property type="entry name" value="Uricase"/>
</dbReference>
<keyword evidence="4" id="KW-0659">Purine metabolism</keyword>
<proteinExistence type="inferred from homology"/>
<evidence type="ECO:0000256" key="1">
    <source>
        <dbReference type="ARBA" id="ARBA00004831"/>
    </source>
</evidence>
<dbReference type="PANTHER" id="PTHR42874:SF1">
    <property type="entry name" value="URICASE"/>
    <property type="match status" value="1"/>
</dbReference>
<evidence type="ECO:0000256" key="5">
    <source>
        <dbReference type="ARBA" id="ARBA00023002"/>
    </source>
</evidence>
<name>A0A0U1XV55_9ACTN</name>
<evidence type="ECO:0000313" key="7">
    <source>
        <dbReference type="EMBL" id="AIZ66885.1"/>
    </source>
</evidence>
<dbReference type="Gene3D" id="3.10.270.10">
    <property type="entry name" value="Urate Oxidase"/>
    <property type="match status" value="1"/>
</dbReference>
<dbReference type="GO" id="GO:0019628">
    <property type="term" value="P:urate catabolic process"/>
    <property type="evidence" value="ECO:0007669"/>
    <property type="project" value="UniProtKB-UniPathway"/>
</dbReference>
<dbReference type="SUPFAM" id="SSF55620">
    <property type="entry name" value="Tetrahydrobiopterin biosynthesis enzymes-like"/>
    <property type="match status" value="2"/>
</dbReference>
<evidence type="ECO:0000256" key="2">
    <source>
        <dbReference type="ARBA" id="ARBA00009760"/>
    </source>
</evidence>
<dbReference type="PANTHER" id="PTHR42874">
    <property type="entry name" value="URICASE"/>
    <property type="match status" value="1"/>
</dbReference>
<sequence length="283" mass="30557">MGHTIGDHVYGESGIEFLLVDRSLSRHRVRSFHVDVRLGMDHPEVYRDGDNTRLVPVSSIANAVLALGARHTGADPETFALALAEHFFTSDHPPRTADVLVSCTDLAPLPAGAPQSGVRHFGPGARPRDHAHVTLPYDGEPSVHGGLRGVELFVTGGATFTGFARDAYTTTRAATDRVFGARLDVTWHHTDKDADFHACRLRAGRAVTEAFAGHTSRSSQHTFYQVGTAVLDACPEIAHVRVEGAHLTRAPVDLTAFGIDNDGRVYTASDNQQSTVSVDVHRT</sequence>
<dbReference type="GO" id="GO:0006145">
    <property type="term" value="P:purine nucleobase catabolic process"/>
    <property type="evidence" value="ECO:0007669"/>
    <property type="project" value="TreeGrafter"/>
</dbReference>
<reference evidence="7" key="1">
    <citation type="submission" date="2014-09" db="EMBL/GenBank/DDBJ databases">
        <title>Characterization of two new jenamidines and their biosynthetic pathway from Streptomyces sp. MA37.</title>
        <authorList>
            <person name="Yi Y."/>
            <person name="Hai D."/>
            <person name="Sheng H."/>
        </authorList>
    </citation>
    <scope>NUCLEOTIDE SEQUENCE</scope>
    <source>
        <strain evidence="7">MA37</strain>
    </source>
</reference>
<dbReference type="Pfam" id="PF01014">
    <property type="entry name" value="Uricase"/>
    <property type="match status" value="1"/>
</dbReference>
<comment type="similarity">
    <text evidence="2">Belongs to the uricase family.</text>
</comment>
<dbReference type="UniPathway" id="UPA00394">
    <property type="reaction ID" value="UER00650"/>
</dbReference>
<dbReference type="AlphaFoldDB" id="A0A0U1XV55"/>
<organism evidence="7">
    <name type="scientific">Streptomyces sp. MA37</name>
    <dbReference type="NCBI Taxonomy" id="1400207"/>
    <lineage>
        <taxon>Bacteria</taxon>
        <taxon>Bacillati</taxon>
        <taxon>Actinomycetota</taxon>
        <taxon>Actinomycetes</taxon>
        <taxon>Kitasatosporales</taxon>
        <taxon>Streptomycetaceae</taxon>
        <taxon>Streptomyces</taxon>
    </lineage>
</organism>
<evidence type="ECO:0000256" key="3">
    <source>
        <dbReference type="ARBA" id="ARBA00012598"/>
    </source>
</evidence>
<comment type="pathway">
    <text evidence="1">Purine metabolism; urate degradation; (S)-allantoin from urate: step 1/3.</text>
</comment>